<dbReference type="KEGG" id="mng:MNEG_1022"/>
<dbReference type="Pfam" id="PF00070">
    <property type="entry name" value="Pyr_redox"/>
    <property type="match status" value="1"/>
</dbReference>
<evidence type="ECO:0000313" key="12">
    <source>
        <dbReference type="EMBL" id="KIZ06930.1"/>
    </source>
</evidence>
<reference evidence="12 13" key="1">
    <citation type="journal article" date="2013" name="BMC Genomics">
        <title>Reconstruction of the lipid metabolism for the microalga Monoraphidium neglectum from its genome sequence reveals characteristics suitable for biofuel production.</title>
        <authorList>
            <person name="Bogen C."/>
            <person name="Al-Dilaimi A."/>
            <person name="Albersmeier A."/>
            <person name="Wichmann J."/>
            <person name="Grundmann M."/>
            <person name="Rupp O."/>
            <person name="Lauersen K.J."/>
            <person name="Blifernez-Klassen O."/>
            <person name="Kalinowski J."/>
            <person name="Goesmann A."/>
            <person name="Mussgnug J.H."/>
            <person name="Kruse O."/>
        </authorList>
    </citation>
    <scope>NUCLEOTIDE SEQUENCE [LARGE SCALE GENOMIC DNA]</scope>
    <source>
        <strain evidence="12 13">SAG 48.87</strain>
    </source>
</reference>
<feature type="region of interest" description="Disordered" evidence="8">
    <location>
        <begin position="93"/>
        <end position="152"/>
    </location>
</feature>
<dbReference type="PANTHER" id="PTHR42737:SF2">
    <property type="entry name" value="GLUTATHIONE REDUCTASE"/>
    <property type="match status" value="1"/>
</dbReference>
<evidence type="ECO:0000256" key="6">
    <source>
        <dbReference type="ARBA" id="ARBA00023157"/>
    </source>
</evidence>
<keyword evidence="6" id="KW-1015">Disulfide bond</keyword>
<evidence type="ECO:0000259" key="10">
    <source>
        <dbReference type="Pfam" id="PF02852"/>
    </source>
</evidence>
<evidence type="ECO:0000259" key="11">
    <source>
        <dbReference type="Pfam" id="PF07992"/>
    </source>
</evidence>
<dbReference type="InterPro" id="IPR023753">
    <property type="entry name" value="FAD/NAD-binding_dom"/>
</dbReference>
<comment type="cofactor">
    <cofactor evidence="1">
        <name>FAD</name>
        <dbReference type="ChEBI" id="CHEBI:57692"/>
    </cofactor>
</comment>
<dbReference type="GO" id="GO:0045454">
    <property type="term" value="P:cell redox homeostasis"/>
    <property type="evidence" value="ECO:0007669"/>
    <property type="project" value="InterPro"/>
</dbReference>
<dbReference type="STRING" id="145388.A0A0D2MWJ9"/>
<sequence>MADGASRPSNSHVANQVLELPRRPKKIVIVGGGYIGVEFAGMFSRLGAEVHVIARGPLPLAPRFDKEVCQFALDQYRAAGIHMHMDCSPVEVTRQEPGDATAPDAARAGADADAATNSGGGAAAAAPRRTLSVRVQRQPPKGEEGKSEGQGEEFVIEGCDEVVLAVGRGGKASGIGLEEAGVKFGPKGGVVVDELSRTSVPSIWAIGDVTGRIALTPVATMEGDALAHTLTGAPTRPDHANVPSAVFSLPFIASVGLTEEQAAEKYPRVAVFSKSYTPLREGIAAAGRAAAAAASRGSGAAGGAAAGPLRGLAKVVVDEESDRLLGVHLVGQDAPEAIQGFAVALKAGATKAQLDSTVGVHPTASEELVQMKGPPTRVVGSAARDGSGTGKGQGAEKGEPARAGGARGGEAASAG</sequence>
<keyword evidence="5 12" id="KW-0560">Oxidoreductase</keyword>
<proteinExistence type="inferred from homology"/>
<evidence type="ECO:0000256" key="3">
    <source>
        <dbReference type="ARBA" id="ARBA00022630"/>
    </source>
</evidence>
<dbReference type="Pfam" id="PF02852">
    <property type="entry name" value="Pyr_redox_dim"/>
    <property type="match status" value="1"/>
</dbReference>
<dbReference type="Pfam" id="PF07992">
    <property type="entry name" value="Pyr_redox_2"/>
    <property type="match status" value="1"/>
</dbReference>
<dbReference type="InterPro" id="IPR004099">
    <property type="entry name" value="Pyr_nucl-diS_OxRdtase_dimer"/>
</dbReference>
<feature type="compositionally biased region" description="Low complexity" evidence="8">
    <location>
        <begin position="401"/>
        <end position="415"/>
    </location>
</feature>
<accession>A0A0D2MWJ9</accession>
<dbReference type="InterPro" id="IPR016156">
    <property type="entry name" value="FAD/NAD-linked_Rdtase_dimer_sf"/>
</dbReference>
<name>A0A0D2MWJ9_9CHLO</name>
<dbReference type="GO" id="GO:0005829">
    <property type="term" value="C:cytosol"/>
    <property type="evidence" value="ECO:0007669"/>
    <property type="project" value="TreeGrafter"/>
</dbReference>
<evidence type="ECO:0000256" key="7">
    <source>
        <dbReference type="ARBA" id="ARBA00023284"/>
    </source>
</evidence>
<evidence type="ECO:0000256" key="4">
    <source>
        <dbReference type="ARBA" id="ARBA00022827"/>
    </source>
</evidence>
<dbReference type="InterPro" id="IPR036188">
    <property type="entry name" value="FAD/NAD-bd_sf"/>
</dbReference>
<feature type="compositionally biased region" description="Basic and acidic residues" evidence="8">
    <location>
        <begin position="140"/>
        <end position="149"/>
    </location>
</feature>
<evidence type="ECO:0000256" key="2">
    <source>
        <dbReference type="ARBA" id="ARBA00007532"/>
    </source>
</evidence>
<dbReference type="GO" id="GO:0050660">
    <property type="term" value="F:flavin adenine dinucleotide binding"/>
    <property type="evidence" value="ECO:0007669"/>
    <property type="project" value="InterPro"/>
</dbReference>
<dbReference type="AlphaFoldDB" id="A0A0D2MWJ9"/>
<keyword evidence="4" id="KW-0274">FAD</keyword>
<dbReference type="RefSeq" id="XP_013905949.1">
    <property type="nucleotide sequence ID" value="XM_014050495.1"/>
</dbReference>
<dbReference type="Gene3D" id="3.50.50.60">
    <property type="entry name" value="FAD/NAD(P)-binding domain"/>
    <property type="match status" value="2"/>
</dbReference>
<feature type="compositionally biased region" description="Low complexity" evidence="8">
    <location>
        <begin position="98"/>
        <end position="130"/>
    </location>
</feature>
<dbReference type="PRINTS" id="PR00411">
    <property type="entry name" value="PNDRDTASEI"/>
</dbReference>
<dbReference type="SUPFAM" id="SSF51905">
    <property type="entry name" value="FAD/NAD(P)-binding domain"/>
    <property type="match status" value="1"/>
</dbReference>
<dbReference type="GO" id="GO:0005739">
    <property type="term" value="C:mitochondrion"/>
    <property type="evidence" value="ECO:0007669"/>
    <property type="project" value="TreeGrafter"/>
</dbReference>
<dbReference type="Gene3D" id="3.30.390.30">
    <property type="match status" value="1"/>
</dbReference>
<evidence type="ECO:0000259" key="9">
    <source>
        <dbReference type="Pfam" id="PF00070"/>
    </source>
</evidence>
<dbReference type="GO" id="GO:0004362">
    <property type="term" value="F:glutathione-disulfide reductase (NADPH) activity"/>
    <property type="evidence" value="ECO:0007669"/>
    <property type="project" value="UniProtKB-EC"/>
</dbReference>
<keyword evidence="3" id="KW-0285">Flavoprotein</keyword>
<keyword evidence="13" id="KW-1185">Reference proteome</keyword>
<dbReference type="PRINTS" id="PR00368">
    <property type="entry name" value="FADPNR"/>
</dbReference>
<dbReference type="GeneID" id="25727360"/>
<comment type="similarity">
    <text evidence="2">Belongs to the class-I pyridine nucleotide-disulfide oxidoreductase family.</text>
</comment>
<organism evidence="12 13">
    <name type="scientific">Monoraphidium neglectum</name>
    <dbReference type="NCBI Taxonomy" id="145388"/>
    <lineage>
        <taxon>Eukaryota</taxon>
        <taxon>Viridiplantae</taxon>
        <taxon>Chlorophyta</taxon>
        <taxon>core chlorophytes</taxon>
        <taxon>Chlorophyceae</taxon>
        <taxon>CS clade</taxon>
        <taxon>Sphaeropleales</taxon>
        <taxon>Selenastraceae</taxon>
        <taxon>Monoraphidium</taxon>
    </lineage>
</organism>
<gene>
    <name evidence="12" type="ORF">MNEG_1022</name>
</gene>
<dbReference type="EC" id="1.8.1.7" evidence="12"/>
<dbReference type="InterPro" id="IPR039648">
    <property type="entry name" value="DHPH_N"/>
</dbReference>
<dbReference type="PANTHER" id="PTHR42737">
    <property type="entry name" value="GLUTATHIONE REDUCTASE"/>
    <property type="match status" value="1"/>
</dbReference>
<dbReference type="EMBL" id="KK100314">
    <property type="protein sequence ID" value="KIZ06930.1"/>
    <property type="molecule type" value="Genomic_DNA"/>
</dbReference>
<protein>
    <submittedName>
        <fullName evidence="12">Glutathione reductase</fullName>
        <ecNumber evidence="12">1.8.1.7</ecNumber>
    </submittedName>
</protein>
<evidence type="ECO:0000256" key="8">
    <source>
        <dbReference type="SAM" id="MobiDB-lite"/>
    </source>
</evidence>
<dbReference type="GO" id="GO:0034599">
    <property type="term" value="P:cellular response to oxidative stress"/>
    <property type="evidence" value="ECO:0007669"/>
    <property type="project" value="TreeGrafter"/>
</dbReference>
<feature type="domain" description="Pyridine nucleotide-disulphide oxidoreductase dimerisation" evidence="10">
    <location>
        <begin position="242"/>
        <end position="371"/>
    </location>
</feature>
<dbReference type="GO" id="GO:0006749">
    <property type="term" value="P:glutathione metabolic process"/>
    <property type="evidence" value="ECO:0007669"/>
    <property type="project" value="TreeGrafter"/>
</dbReference>
<keyword evidence="7" id="KW-0676">Redox-active center</keyword>
<feature type="domain" description="Pyridine nucleotide-disulphide oxidoreductase N-terminal" evidence="9">
    <location>
        <begin position="26"/>
        <end position="96"/>
    </location>
</feature>
<dbReference type="InterPro" id="IPR046952">
    <property type="entry name" value="GSHR/TRXR-like"/>
</dbReference>
<dbReference type="SUPFAM" id="SSF55424">
    <property type="entry name" value="FAD/NAD-linked reductases, dimerisation (C-terminal) domain"/>
    <property type="match status" value="1"/>
</dbReference>
<evidence type="ECO:0000313" key="13">
    <source>
        <dbReference type="Proteomes" id="UP000054498"/>
    </source>
</evidence>
<evidence type="ECO:0000256" key="5">
    <source>
        <dbReference type="ARBA" id="ARBA00023002"/>
    </source>
</evidence>
<feature type="region of interest" description="Disordered" evidence="8">
    <location>
        <begin position="375"/>
        <end position="415"/>
    </location>
</feature>
<dbReference type="Proteomes" id="UP000054498">
    <property type="component" value="Unassembled WGS sequence"/>
</dbReference>
<feature type="domain" description="FAD/NAD(P)-binding" evidence="11">
    <location>
        <begin position="149"/>
        <end position="223"/>
    </location>
</feature>
<dbReference type="OrthoDB" id="5956163at2759"/>
<evidence type="ECO:0000256" key="1">
    <source>
        <dbReference type="ARBA" id="ARBA00001974"/>
    </source>
</evidence>